<feature type="signal peptide" evidence="1">
    <location>
        <begin position="1"/>
        <end position="25"/>
    </location>
</feature>
<gene>
    <name evidence="2" type="ORF">HaLaN_10613</name>
</gene>
<reference evidence="2 3" key="1">
    <citation type="submission" date="2020-02" db="EMBL/GenBank/DDBJ databases">
        <title>Draft genome sequence of Haematococcus lacustris strain NIES-144.</title>
        <authorList>
            <person name="Morimoto D."/>
            <person name="Nakagawa S."/>
            <person name="Yoshida T."/>
            <person name="Sawayama S."/>
        </authorList>
    </citation>
    <scope>NUCLEOTIDE SEQUENCE [LARGE SCALE GENOMIC DNA]</scope>
    <source>
        <strain evidence="2 3">NIES-144</strain>
    </source>
</reference>
<organism evidence="2 3">
    <name type="scientific">Haematococcus lacustris</name>
    <name type="common">Green alga</name>
    <name type="synonym">Haematococcus pluvialis</name>
    <dbReference type="NCBI Taxonomy" id="44745"/>
    <lineage>
        <taxon>Eukaryota</taxon>
        <taxon>Viridiplantae</taxon>
        <taxon>Chlorophyta</taxon>
        <taxon>core chlorophytes</taxon>
        <taxon>Chlorophyceae</taxon>
        <taxon>CS clade</taxon>
        <taxon>Chlamydomonadales</taxon>
        <taxon>Haematococcaceae</taxon>
        <taxon>Haematococcus</taxon>
    </lineage>
</organism>
<proteinExistence type="predicted"/>
<name>A0A699YWC4_HAELA</name>
<dbReference type="AlphaFoldDB" id="A0A699YWC4"/>
<evidence type="ECO:0000313" key="3">
    <source>
        <dbReference type="Proteomes" id="UP000485058"/>
    </source>
</evidence>
<comment type="caution">
    <text evidence="2">The sequence shown here is derived from an EMBL/GenBank/DDBJ whole genome shotgun (WGS) entry which is preliminary data.</text>
</comment>
<keyword evidence="1" id="KW-0732">Signal</keyword>
<feature type="chain" id="PRO_5025483357" evidence="1">
    <location>
        <begin position="26"/>
        <end position="200"/>
    </location>
</feature>
<accession>A0A699YWC4</accession>
<evidence type="ECO:0000313" key="2">
    <source>
        <dbReference type="EMBL" id="GFH14537.1"/>
    </source>
</evidence>
<protein>
    <submittedName>
        <fullName evidence="2">Uncharacterized protein</fullName>
    </submittedName>
</protein>
<dbReference type="Proteomes" id="UP000485058">
    <property type="component" value="Unassembled WGS sequence"/>
</dbReference>
<evidence type="ECO:0000256" key="1">
    <source>
        <dbReference type="SAM" id="SignalP"/>
    </source>
</evidence>
<keyword evidence="3" id="KW-1185">Reference proteome</keyword>
<dbReference type="EMBL" id="BLLF01000738">
    <property type="protein sequence ID" value="GFH14537.1"/>
    <property type="molecule type" value="Genomic_DNA"/>
</dbReference>
<sequence>MARSSTTSVIISAALLAGRCPSASAVLRSALRHMVASSPQQQRAPLQPRSYGFRLSNVWRASQGSQQRLLAVAAAQAGLNPQLQRAVRQLQQGAPRAQSQQSKPLSSLFGSCIPGPPAWRCHLASIAPRRVQHCPLTATFVAPAAATPAEAPNVTIAIQLFRLANVTMQNTTILAPTDDVGITALCPHATRHCCSMACPH</sequence>